<feature type="transmembrane region" description="Helical" evidence="6">
    <location>
        <begin position="55"/>
        <end position="73"/>
    </location>
</feature>
<evidence type="ECO:0000256" key="1">
    <source>
        <dbReference type="ARBA" id="ARBA00004141"/>
    </source>
</evidence>
<dbReference type="EMBL" id="SPMZ01000016">
    <property type="protein sequence ID" value="NMQ18755.1"/>
    <property type="molecule type" value="Genomic_DNA"/>
</dbReference>
<feature type="transmembrane region" description="Helical" evidence="6">
    <location>
        <begin position="271"/>
        <end position="292"/>
    </location>
</feature>
<reference evidence="7 8" key="1">
    <citation type="submission" date="2019-03" db="EMBL/GenBank/DDBJ databases">
        <title>Metabolic reconstructions from genomes of highly enriched 'Candidatus Accumulibacter' and 'Candidatus Competibacter' bioreactor populations.</title>
        <authorList>
            <person name="Annavajhala M.K."/>
            <person name="Welles L."/>
            <person name="Abbas B."/>
            <person name="Sorokin D."/>
            <person name="Park H."/>
            <person name="Van Loosdrecht M."/>
            <person name="Chandran K."/>
        </authorList>
    </citation>
    <scope>NUCLEOTIDE SEQUENCE [LARGE SCALE GENOMIC DNA]</scope>
    <source>
        <strain evidence="7 8">SBR_G</strain>
    </source>
</reference>
<name>A0ABX1TJU9_9GAMM</name>
<evidence type="ECO:0000313" key="7">
    <source>
        <dbReference type="EMBL" id="NMQ18755.1"/>
    </source>
</evidence>
<evidence type="ECO:0000256" key="5">
    <source>
        <dbReference type="ARBA" id="ARBA00023136"/>
    </source>
</evidence>
<evidence type="ECO:0000313" key="8">
    <source>
        <dbReference type="Proteomes" id="UP000760480"/>
    </source>
</evidence>
<feature type="transmembrane region" description="Helical" evidence="6">
    <location>
        <begin position="299"/>
        <end position="321"/>
    </location>
</feature>
<feature type="transmembrane region" description="Helical" evidence="6">
    <location>
        <begin position="386"/>
        <end position="408"/>
    </location>
</feature>
<feature type="transmembrane region" description="Helical" evidence="6">
    <location>
        <begin position="233"/>
        <end position="251"/>
    </location>
</feature>
<organism evidence="7 8">
    <name type="scientific">Candidatus Competibacter phosphatis</name>
    <dbReference type="NCBI Taxonomy" id="221280"/>
    <lineage>
        <taxon>Bacteria</taxon>
        <taxon>Pseudomonadati</taxon>
        <taxon>Pseudomonadota</taxon>
        <taxon>Gammaproteobacteria</taxon>
        <taxon>Candidatus Competibacteraceae</taxon>
        <taxon>Candidatus Competibacter</taxon>
    </lineage>
</organism>
<evidence type="ECO:0000256" key="3">
    <source>
        <dbReference type="ARBA" id="ARBA00022692"/>
    </source>
</evidence>
<dbReference type="SUPFAM" id="SSF103473">
    <property type="entry name" value="MFS general substrate transporter"/>
    <property type="match status" value="1"/>
</dbReference>
<evidence type="ECO:0000256" key="4">
    <source>
        <dbReference type="ARBA" id="ARBA00022989"/>
    </source>
</evidence>
<feature type="transmembrane region" description="Helical" evidence="6">
    <location>
        <begin position="93"/>
        <end position="111"/>
    </location>
</feature>
<accession>A0ABX1TJU9</accession>
<dbReference type="InterPro" id="IPR036259">
    <property type="entry name" value="MFS_trans_sf"/>
</dbReference>
<dbReference type="Proteomes" id="UP000760480">
    <property type="component" value="Unassembled WGS sequence"/>
</dbReference>
<protein>
    <submittedName>
        <fullName evidence="7">MFS transporter</fullName>
    </submittedName>
</protein>
<feature type="transmembrane region" description="Helical" evidence="6">
    <location>
        <begin position="183"/>
        <end position="204"/>
    </location>
</feature>
<dbReference type="Pfam" id="PF07690">
    <property type="entry name" value="MFS_1"/>
    <property type="match status" value="1"/>
</dbReference>
<comment type="caution">
    <text evidence="7">The sequence shown here is derived from an EMBL/GenBank/DDBJ whole genome shotgun (WGS) entry which is preliminary data.</text>
</comment>
<dbReference type="InterPro" id="IPR011701">
    <property type="entry name" value="MFS"/>
</dbReference>
<dbReference type="Gene3D" id="1.20.1250.20">
    <property type="entry name" value="MFS general substrate transporter like domains"/>
    <property type="match status" value="2"/>
</dbReference>
<dbReference type="InterPro" id="IPR004752">
    <property type="entry name" value="AmpG_permease/AT-1"/>
</dbReference>
<feature type="transmembrane region" description="Helical" evidence="6">
    <location>
        <begin position="117"/>
        <end position="137"/>
    </location>
</feature>
<evidence type="ECO:0000256" key="6">
    <source>
        <dbReference type="SAM" id="Phobius"/>
    </source>
</evidence>
<dbReference type="CDD" id="cd17486">
    <property type="entry name" value="MFS_AmpG_like"/>
    <property type="match status" value="1"/>
</dbReference>
<sequence>MSSDAIHRSARDILRVFLSGRMLTALLMGFSSGLPLLLATGSVLQAWLTEAGVDLGTIGLFALVGLPYTLKFLWAPLLDRFAPIAGMGRRRGWLLLIQTTLIAAIAGLGLTDPTRSLSLVTLAAFLVSFFSASQDIVIDAYRRESLSDDEQGLGASLYVNGYRVGLLISSGGGLILADLIPFSAVYGVMAAAMLPGLITTLFCVEPQVATGTPRTLREAVVQPFVEYFSRQDAGLILLFVLLYKVGEMMASQMTTPFYLDLGFSKSEIGTVVKLFGFWATVIGGLMGGVLILRLGLYRALWMFGVLQAIGLLGFVILARLGHSLPGLALAIASENLFSGMATTAYVAFMATLTNRKFTATQYALLSSLMGIPRVIVNTPTGYLAEWLGWEGFFLFCMVATVPGLWLLTRFRTWMEPAREAMVAEPAPAVSGTGKD</sequence>
<gene>
    <name evidence="7" type="ORF">E4P82_05785</name>
</gene>
<keyword evidence="4 6" id="KW-1133">Transmembrane helix</keyword>
<dbReference type="PANTHER" id="PTHR12778:SF10">
    <property type="entry name" value="MAJOR FACILITATOR SUPERFAMILY DOMAIN-CONTAINING PROTEIN 3"/>
    <property type="match status" value="1"/>
</dbReference>
<feature type="transmembrane region" description="Helical" evidence="6">
    <location>
        <begin position="362"/>
        <end position="380"/>
    </location>
</feature>
<dbReference type="PANTHER" id="PTHR12778">
    <property type="entry name" value="SOLUTE CARRIER FAMILY 33 ACETYL-COA TRANSPORTER -RELATED"/>
    <property type="match status" value="1"/>
</dbReference>
<keyword evidence="5 6" id="KW-0472">Membrane</keyword>
<keyword evidence="2" id="KW-0813">Transport</keyword>
<evidence type="ECO:0000256" key="2">
    <source>
        <dbReference type="ARBA" id="ARBA00022448"/>
    </source>
</evidence>
<dbReference type="NCBIfam" id="TIGR00901">
    <property type="entry name" value="2A0125"/>
    <property type="match status" value="1"/>
</dbReference>
<keyword evidence="3 6" id="KW-0812">Transmembrane</keyword>
<feature type="transmembrane region" description="Helical" evidence="6">
    <location>
        <begin position="21"/>
        <end position="43"/>
    </location>
</feature>
<dbReference type="RefSeq" id="WP_169248015.1">
    <property type="nucleotide sequence ID" value="NZ_SPMZ01000016.1"/>
</dbReference>
<keyword evidence="8" id="KW-1185">Reference proteome</keyword>
<proteinExistence type="predicted"/>
<feature type="transmembrane region" description="Helical" evidence="6">
    <location>
        <begin position="327"/>
        <end position="350"/>
    </location>
</feature>
<comment type="subcellular location">
    <subcellularLocation>
        <location evidence="1">Membrane</location>
        <topology evidence="1">Multi-pass membrane protein</topology>
    </subcellularLocation>
</comment>